<keyword evidence="2 6" id="KW-0812">Transmembrane</keyword>
<keyword evidence="4 6" id="KW-0472">Membrane</keyword>
<sequence>MAELVTGEAVALDLRVARLASRGCAFLLDLVFQLIALYLVVYVTAMTTLVADEAWTIGLSLLGTVAVLVGYPCLLETLTRGRTLGKMIVGLRVVGDDGGPVRFRQALVRALAGFIEFWTFYGSPALITSFCNRSGKRLGDLFAGTIVIQDRVPASVLFGPVAVMPPQLAWWARTLEISMLSDELAMTARQYLSRFWELLPEVRDALGERIASQVVAVISPPPPAGVRPEILLSAVLAERRHREELRLAERRARRMRRLGLPVWGPPAAAPAPAMAVAGPPMPAGPVRPGPPAPPPFSAPAPGQPRFLPPANYGAGPYQNVLHAPQPPAGPHPQQPPYPPGG</sequence>
<protein>
    <submittedName>
        <fullName evidence="8">RDD family protein</fullName>
    </submittedName>
</protein>
<evidence type="ECO:0000256" key="5">
    <source>
        <dbReference type="SAM" id="MobiDB-lite"/>
    </source>
</evidence>
<reference evidence="8 9" key="1">
    <citation type="submission" date="2023-11" db="EMBL/GenBank/DDBJ databases">
        <title>Actinomadura monticuli sp. nov., isolated from volcanic ash.</title>
        <authorList>
            <person name="Lee S.D."/>
            <person name="Yang H."/>
            <person name="Kim I.S."/>
        </authorList>
    </citation>
    <scope>NUCLEOTIDE SEQUENCE [LARGE SCALE GENOMIC DNA]</scope>
    <source>
        <strain evidence="8 9">DLS-62</strain>
    </source>
</reference>
<evidence type="ECO:0000256" key="6">
    <source>
        <dbReference type="SAM" id="Phobius"/>
    </source>
</evidence>
<evidence type="ECO:0000256" key="4">
    <source>
        <dbReference type="ARBA" id="ARBA00023136"/>
    </source>
</evidence>
<evidence type="ECO:0000313" key="9">
    <source>
        <dbReference type="Proteomes" id="UP001569963"/>
    </source>
</evidence>
<dbReference type="RefSeq" id="WP_371949658.1">
    <property type="nucleotide sequence ID" value="NZ_JAXCEI010000005.1"/>
</dbReference>
<evidence type="ECO:0000256" key="2">
    <source>
        <dbReference type="ARBA" id="ARBA00022692"/>
    </source>
</evidence>
<dbReference type="Pfam" id="PF06271">
    <property type="entry name" value="RDD"/>
    <property type="match status" value="1"/>
</dbReference>
<organism evidence="8 9">
    <name type="scientific">Actinomadura monticuli</name>
    <dbReference type="NCBI Taxonomy" id="3097367"/>
    <lineage>
        <taxon>Bacteria</taxon>
        <taxon>Bacillati</taxon>
        <taxon>Actinomycetota</taxon>
        <taxon>Actinomycetes</taxon>
        <taxon>Streptosporangiales</taxon>
        <taxon>Thermomonosporaceae</taxon>
        <taxon>Actinomadura</taxon>
    </lineage>
</organism>
<dbReference type="PANTHER" id="PTHR38480">
    <property type="entry name" value="SLR0254 PROTEIN"/>
    <property type="match status" value="1"/>
</dbReference>
<dbReference type="Proteomes" id="UP001569963">
    <property type="component" value="Unassembled WGS sequence"/>
</dbReference>
<dbReference type="InterPro" id="IPR010432">
    <property type="entry name" value="RDD"/>
</dbReference>
<dbReference type="PANTHER" id="PTHR38480:SF1">
    <property type="entry name" value="SLR0254 PROTEIN"/>
    <property type="match status" value="1"/>
</dbReference>
<feature type="compositionally biased region" description="Pro residues" evidence="5">
    <location>
        <begin position="280"/>
        <end position="302"/>
    </location>
</feature>
<feature type="domain" description="RDD" evidence="7">
    <location>
        <begin position="17"/>
        <end position="144"/>
    </location>
</feature>
<evidence type="ECO:0000256" key="1">
    <source>
        <dbReference type="ARBA" id="ARBA00004141"/>
    </source>
</evidence>
<evidence type="ECO:0000256" key="3">
    <source>
        <dbReference type="ARBA" id="ARBA00022989"/>
    </source>
</evidence>
<comment type="subcellular location">
    <subcellularLocation>
        <location evidence="1">Membrane</location>
        <topology evidence="1">Multi-pass membrane protein</topology>
    </subcellularLocation>
</comment>
<feature type="transmembrane region" description="Helical" evidence="6">
    <location>
        <begin position="24"/>
        <end position="45"/>
    </location>
</feature>
<feature type="region of interest" description="Disordered" evidence="5">
    <location>
        <begin position="280"/>
        <end position="341"/>
    </location>
</feature>
<evidence type="ECO:0000259" key="7">
    <source>
        <dbReference type="Pfam" id="PF06271"/>
    </source>
</evidence>
<accession>A0ABV4QAH6</accession>
<comment type="caution">
    <text evidence="8">The sequence shown here is derived from an EMBL/GenBank/DDBJ whole genome shotgun (WGS) entry which is preliminary data.</text>
</comment>
<keyword evidence="3 6" id="KW-1133">Transmembrane helix</keyword>
<evidence type="ECO:0000313" key="8">
    <source>
        <dbReference type="EMBL" id="MFA1539745.1"/>
    </source>
</evidence>
<feature type="compositionally biased region" description="Pro residues" evidence="5">
    <location>
        <begin position="324"/>
        <end position="341"/>
    </location>
</feature>
<gene>
    <name evidence="8" type="ORF">SM611_12475</name>
</gene>
<name>A0ABV4QAH6_9ACTN</name>
<keyword evidence="9" id="KW-1185">Reference proteome</keyword>
<feature type="transmembrane region" description="Helical" evidence="6">
    <location>
        <begin position="57"/>
        <end position="78"/>
    </location>
</feature>
<proteinExistence type="predicted"/>
<dbReference type="EMBL" id="JAXCEI010000005">
    <property type="protein sequence ID" value="MFA1539745.1"/>
    <property type="molecule type" value="Genomic_DNA"/>
</dbReference>